<keyword evidence="7" id="KW-1185">Reference proteome</keyword>
<dbReference type="EMBL" id="BLAJ01000001">
    <property type="protein sequence ID" value="GES48160.1"/>
    <property type="molecule type" value="Genomic_DNA"/>
</dbReference>
<dbReference type="PROSITE" id="PS50893">
    <property type="entry name" value="ABC_TRANSPORTER_2"/>
    <property type="match status" value="1"/>
</dbReference>
<evidence type="ECO:0000259" key="5">
    <source>
        <dbReference type="PROSITE" id="PS50893"/>
    </source>
</evidence>
<proteinExistence type="inferred from homology"/>
<accession>A0ABQ0YYI6</accession>
<dbReference type="Proteomes" id="UP000390335">
    <property type="component" value="Unassembled WGS sequence"/>
</dbReference>
<keyword evidence="2" id="KW-0813">Transport</keyword>
<dbReference type="Pfam" id="PF09821">
    <property type="entry name" value="AAA_assoc_C"/>
    <property type="match status" value="1"/>
</dbReference>
<dbReference type="PANTHER" id="PTHR42788:SF13">
    <property type="entry name" value="ALIPHATIC SULFONATES IMPORT ATP-BINDING PROTEIN SSUB"/>
    <property type="match status" value="1"/>
</dbReference>
<dbReference type="GO" id="GO:0005524">
    <property type="term" value="F:ATP binding"/>
    <property type="evidence" value="ECO:0007669"/>
    <property type="project" value="UniProtKB-KW"/>
</dbReference>
<evidence type="ECO:0000313" key="6">
    <source>
        <dbReference type="EMBL" id="GES48160.1"/>
    </source>
</evidence>
<dbReference type="PROSITE" id="PS00211">
    <property type="entry name" value="ABC_TRANSPORTER_1"/>
    <property type="match status" value="1"/>
</dbReference>
<keyword evidence="4 6" id="KW-0067">ATP-binding</keyword>
<dbReference type="SUPFAM" id="SSF52540">
    <property type="entry name" value="P-loop containing nucleoside triphosphate hydrolases"/>
    <property type="match status" value="1"/>
</dbReference>
<name>A0ABQ0YYI6_9HYPH</name>
<dbReference type="SMART" id="SM00382">
    <property type="entry name" value="AAA"/>
    <property type="match status" value="1"/>
</dbReference>
<dbReference type="RefSeq" id="WP_113351913.1">
    <property type="nucleotide sequence ID" value="NZ_BLAI01000010.1"/>
</dbReference>
<dbReference type="InterPro" id="IPR017871">
    <property type="entry name" value="ABC_transporter-like_CS"/>
</dbReference>
<evidence type="ECO:0000256" key="1">
    <source>
        <dbReference type="ARBA" id="ARBA00005417"/>
    </source>
</evidence>
<dbReference type="InterPro" id="IPR018632">
    <property type="entry name" value="AAA-associated_dom_C"/>
</dbReference>
<dbReference type="InterPro" id="IPR003439">
    <property type="entry name" value="ABC_transporter-like_ATP-bd"/>
</dbReference>
<feature type="domain" description="ABC transporter" evidence="5">
    <location>
        <begin position="19"/>
        <end position="254"/>
    </location>
</feature>
<evidence type="ECO:0000256" key="3">
    <source>
        <dbReference type="ARBA" id="ARBA00022741"/>
    </source>
</evidence>
<comment type="caution">
    <text evidence="6">The sequence shown here is derived from an EMBL/GenBank/DDBJ whole genome shotgun (WGS) entry which is preliminary data.</text>
</comment>
<dbReference type="Pfam" id="PF00005">
    <property type="entry name" value="ABC_tran"/>
    <property type="match status" value="1"/>
</dbReference>
<reference evidence="6 7" key="1">
    <citation type="journal article" date="2020" name="Genome Biol. Evol.">
        <title>Rhizobium dioscoreae sp. nov., a plant growth-promoting bacterium isolated from yam (Dioscorea species).</title>
        <authorList>
            <person name="Ouyabe M."/>
            <person name="Tanaka N."/>
            <person name="Shiwa Y."/>
            <person name="Fujita N."/>
            <person name="Kikuno H."/>
            <person name="Babil P."/>
            <person name="Shiwachi H."/>
        </authorList>
    </citation>
    <scope>NUCLEOTIDE SEQUENCE [LARGE SCALE GENOMIC DNA]</scope>
    <source>
        <strain evidence="6 7">S-93</strain>
    </source>
</reference>
<evidence type="ECO:0000256" key="4">
    <source>
        <dbReference type="ARBA" id="ARBA00022840"/>
    </source>
</evidence>
<keyword evidence="3" id="KW-0547">Nucleotide-binding</keyword>
<comment type="similarity">
    <text evidence="1">Belongs to the ABC transporter superfamily.</text>
</comment>
<dbReference type="InterPro" id="IPR050166">
    <property type="entry name" value="ABC_transporter_ATP-bind"/>
</dbReference>
<dbReference type="PANTHER" id="PTHR42788">
    <property type="entry name" value="TAURINE IMPORT ATP-BINDING PROTEIN-RELATED"/>
    <property type="match status" value="1"/>
</dbReference>
<dbReference type="InterPro" id="IPR003593">
    <property type="entry name" value="AAA+_ATPase"/>
</dbReference>
<dbReference type="InterPro" id="IPR027417">
    <property type="entry name" value="P-loop_NTPase"/>
</dbReference>
<organism evidence="6 7">
    <name type="scientific">Rhizobium dioscoreae</name>
    <dbReference type="NCBI Taxonomy" id="2653122"/>
    <lineage>
        <taxon>Bacteria</taxon>
        <taxon>Pseudomonadati</taxon>
        <taxon>Pseudomonadota</taxon>
        <taxon>Alphaproteobacteria</taxon>
        <taxon>Hyphomicrobiales</taxon>
        <taxon>Rhizobiaceae</taxon>
        <taxon>Rhizobium/Agrobacterium group</taxon>
        <taxon>Rhizobium</taxon>
    </lineage>
</organism>
<dbReference type="CDD" id="cd03293">
    <property type="entry name" value="ABC_NrtD_SsuB_transporters"/>
    <property type="match status" value="1"/>
</dbReference>
<dbReference type="Gene3D" id="3.40.50.300">
    <property type="entry name" value="P-loop containing nucleotide triphosphate hydrolases"/>
    <property type="match status" value="1"/>
</dbReference>
<gene>
    <name evidence="6" type="ORF">RsS93_07740</name>
</gene>
<evidence type="ECO:0000313" key="7">
    <source>
        <dbReference type="Proteomes" id="UP000390335"/>
    </source>
</evidence>
<sequence>MENAVISRKTDIARNAPLVFAKQVCQAYDKGASGSLVVLENVDLQLYPNEIVGLLGRSGSGKSTLLRAIAGLIRPSRGDITFEGRPVVGPNSDVAVVFQSFALFPWLTVLQNVELGLEAQGVASSERRKRALAAIDLIGLDGFESAYPKELSGGMRQRVGLARALVVRPKVLLMDEPFSALDVLTAETLRTDLLDLWCEGRMPIESVLMVTHNIEEAVLMCDRILIFGSNPGRVIAEIHVDLPQPRNRLDPAFRMLVEDIYARMTVKTGAPTREGLFPGTGIAMALPRVSTNLMSGLIETVAAEPYRGQADLPPLATHLHLGIDDLFPVAETLQLLRFADLEGGDIKLTAPGLRFSDSDVDERKKLFEQHLATYVPLAAHIRRVLDERPTHRAPARRFRDELEDYMSEDYADTTLKAVTNWARYAEYFAYDENADLFTLENPS</sequence>
<protein>
    <submittedName>
        <fullName evidence="6">ABC transporter ATP-binding protein</fullName>
    </submittedName>
</protein>
<evidence type="ECO:0000256" key="2">
    <source>
        <dbReference type="ARBA" id="ARBA00022448"/>
    </source>
</evidence>